<feature type="transmembrane region" description="Helical" evidence="11">
    <location>
        <begin position="88"/>
        <end position="109"/>
    </location>
</feature>
<evidence type="ECO:0000313" key="16">
    <source>
        <dbReference type="Proteomes" id="UP000004221"/>
    </source>
</evidence>
<keyword evidence="15" id="KW-0560">Oxidoreductase</keyword>
<evidence type="ECO:0000256" key="3">
    <source>
        <dbReference type="ARBA" id="ARBA00022617"/>
    </source>
</evidence>
<feature type="transmembrane region" description="Helical" evidence="11">
    <location>
        <begin position="35"/>
        <end position="62"/>
    </location>
</feature>
<dbReference type="GO" id="GO:0016491">
    <property type="term" value="F:oxidoreductase activity"/>
    <property type="evidence" value="ECO:0007669"/>
    <property type="project" value="UniProtKB-KW"/>
</dbReference>
<accession>I4ENF1</accession>
<dbReference type="PROSITE" id="PS51002">
    <property type="entry name" value="CYTB_NTER"/>
    <property type="match status" value="1"/>
</dbReference>
<dbReference type="RefSeq" id="WP_008481902.1">
    <property type="nucleotide sequence ID" value="NZ_CAGS01000725.1"/>
</dbReference>
<dbReference type="InterPro" id="IPR005798">
    <property type="entry name" value="Cyt_b/b6_C"/>
</dbReference>
<name>I4ENF1_9BACT</name>
<dbReference type="PROSITE" id="PS51003">
    <property type="entry name" value="CYTB_CTER"/>
    <property type="match status" value="1"/>
</dbReference>
<feature type="transmembrane region" description="Helical" evidence="11">
    <location>
        <begin position="343"/>
        <end position="363"/>
    </location>
</feature>
<evidence type="ECO:0000256" key="8">
    <source>
        <dbReference type="ARBA" id="ARBA00023004"/>
    </source>
</evidence>
<keyword evidence="4 11" id="KW-0812">Transmembrane</keyword>
<dbReference type="Pfam" id="PF00033">
    <property type="entry name" value="Cytochrome_B"/>
    <property type="match status" value="1"/>
</dbReference>
<dbReference type="Gene3D" id="1.10.760.10">
    <property type="entry name" value="Cytochrome c-like domain"/>
    <property type="match status" value="1"/>
</dbReference>
<proteinExistence type="predicted"/>
<dbReference type="GO" id="GO:0020037">
    <property type="term" value="F:heme binding"/>
    <property type="evidence" value="ECO:0007669"/>
    <property type="project" value="InterPro"/>
</dbReference>
<evidence type="ECO:0000256" key="6">
    <source>
        <dbReference type="ARBA" id="ARBA00022982"/>
    </source>
</evidence>
<feature type="transmembrane region" description="Helical" evidence="11">
    <location>
        <begin position="186"/>
        <end position="208"/>
    </location>
</feature>
<keyword evidence="2" id="KW-0813">Transport</keyword>
<dbReference type="Pfam" id="PF00032">
    <property type="entry name" value="Cytochrom_B_C"/>
    <property type="match status" value="1"/>
</dbReference>
<dbReference type="AlphaFoldDB" id="I4ENF1"/>
<feature type="transmembrane region" description="Helical" evidence="11">
    <location>
        <begin position="253"/>
        <end position="275"/>
    </location>
</feature>
<evidence type="ECO:0000259" key="12">
    <source>
        <dbReference type="PROSITE" id="PS51002"/>
    </source>
</evidence>
<keyword evidence="7 11" id="KW-1133">Transmembrane helix</keyword>
<evidence type="ECO:0000259" key="13">
    <source>
        <dbReference type="PROSITE" id="PS51003"/>
    </source>
</evidence>
<dbReference type="SUPFAM" id="SSF81342">
    <property type="entry name" value="Transmembrane di-heme cytochromes"/>
    <property type="match status" value="1"/>
</dbReference>
<evidence type="ECO:0000313" key="15">
    <source>
        <dbReference type="EMBL" id="CCF86214.1"/>
    </source>
</evidence>
<dbReference type="InterPro" id="IPR005797">
    <property type="entry name" value="Cyt_b/b6_N"/>
</dbReference>
<dbReference type="PROSITE" id="PS51007">
    <property type="entry name" value="CYTC"/>
    <property type="match status" value="1"/>
</dbReference>
<dbReference type="InterPro" id="IPR016174">
    <property type="entry name" value="Di-haem_cyt_TM"/>
</dbReference>
<dbReference type="PANTHER" id="PTHR19271">
    <property type="entry name" value="CYTOCHROME B"/>
    <property type="match status" value="1"/>
</dbReference>
<evidence type="ECO:0000256" key="10">
    <source>
        <dbReference type="PROSITE-ProRule" id="PRU00433"/>
    </source>
</evidence>
<evidence type="ECO:0000256" key="2">
    <source>
        <dbReference type="ARBA" id="ARBA00022448"/>
    </source>
</evidence>
<dbReference type="InterPro" id="IPR009056">
    <property type="entry name" value="Cyt_c-like_dom"/>
</dbReference>
<evidence type="ECO:0000256" key="9">
    <source>
        <dbReference type="ARBA" id="ARBA00023136"/>
    </source>
</evidence>
<comment type="subcellular location">
    <subcellularLocation>
        <location evidence="1">Membrane</location>
        <topology evidence="1">Multi-pass membrane protein</topology>
    </subcellularLocation>
</comment>
<keyword evidence="16" id="KW-1185">Reference proteome</keyword>
<dbReference type="OrthoDB" id="9804503at2"/>
<dbReference type="EC" id="1.10.2.2" evidence="15"/>
<evidence type="ECO:0000256" key="5">
    <source>
        <dbReference type="ARBA" id="ARBA00022723"/>
    </source>
</evidence>
<evidence type="ECO:0000256" key="1">
    <source>
        <dbReference type="ARBA" id="ARBA00004141"/>
    </source>
</evidence>
<keyword evidence="8 10" id="KW-0408">Iron</keyword>
<keyword evidence="9 11" id="KW-0472">Membrane</keyword>
<evidence type="ECO:0000256" key="4">
    <source>
        <dbReference type="ARBA" id="ARBA00022692"/>
    </source>
</evidence>
<dbReference type="GO" id="GO:0046872">
    <property type="term" value="F:metal ion binding"/>
    <property type="evidence" value="ECO:0007669"/>
    <property type="project" value="UniProtKB-KW"/>
</dbReference>
<feature type="domain" description="Cytochrome c" evidence="14">
    <location>
        <begin position="386"/>
        <end position="463"/>
    </location>
</feature>
<dbReference type="EMBL" id="CAGS01000725">
    <property type="protein sequence ID" value="CCF86214.1"/>
    <property type="molecule type" value="Genomic_DNA"/>
</dbReference>
<organism evidence="15 16">
    <name type="scientific">Nitrolancea hollandica Lb</name>
    <dbReference type="NCBI Taxonomy" id="1129897"/>
    <lineage>
        <taxon>Bacteria</taxon>
        <taxon>Pseudomonadati</taxon>
        <taxon>Thermomicrobiota</taxon>
        <taxon>Thermomicrobia</taxon>
        <taxon>Sphaerobacterales</taxon>
        <taxon>Sphaerobacterineae</taxon>
        <taxon>Sphaerobacteraceae</taxon>
        <taxon>Nitrolancea</taxon>
    </lineage>
</organism>
<dbReference type="PANTHER" id="PTHR19271:SF16">
    <property type="entry name" value="CYTOCHROME B"/>
    <property type="match status" value="1"/>
</dbReference>
<protein>
    <submittedName>
        <fullName evidence="15">Ubiquinol-cytochrome c reductase, fused cytochrome b/c subunit</fullName>
        <ecNumber evidence="15">1.10.2.2</ecNumber>
    </submittedName>
</protein>
<comment type="caution">
    <text evidence="15">The sequence shown here is derived from an EMBL/GenBank/DDBJ whole genome shotgun (WGS) entry which is preliminary data.</text>
</comment>
<feature type="domain" description="Cytochrome b/b6 N-terminal region profile" evidence="12">
    <location>
        <begin position="7"/>
        <end position="218"/>
    </location>
</feature>
<sequence>MRFSRRAWHWLDSRLGFSQAILPIIEHPVPRSVNWWYVFGSATLVAFIVQVITGVALAFVYVPSPDVAYQTLEFITYRETLGSVVRGIHYWGASAMVVLIAIHTARVFLMGSYKFPRELNWLTGSVLLILTIGMAFTGQLLRWNQDAYWAVVVAAQQAGRTPIIGQTLAYLLVAGQTVGGQTLTRFYATHVFLIPAVMFVLIGTHLYLVVRHGISEPPRAGDPVDPATEQQRYNQILKTNGIPFWPDAAWKDVVFALAVGTIVLVLAVVVGPAALGQPANPVDLKVYPRPDWYLLWYFALLSLIPPVAENWVIIGFPLLIAVILFLLPFIAPAGERSPRRRPWAIGIVGLSVIAIVVLVQEGYRAPWSPDLPPPSLPPAVVQPLTGDTLQGAQVFEKEGCTACHAIAGTGGHRGPDLNAVGSRLTRDQLKWRILTGGRNMPAYGTTIQPTDLNALVDFLLSRKSP</sequence>
<dbReference type="GO" id="GO:0009055">
    <property type="term" value="F:electron transfer activity"/>
    <property type="evidence" value="ECO:0007669"/>
    <property type="project" value="InterPro"/>
</dbReference>
<feature type="domain" description="Cytochrome b/b6 C-terminal region profile" evidence="13">
    <location>
        <begin position="234"/>
        <end position="366"/>
    </location>
</feature>
<keyword evidence="6" id="KW-0249">Electron transport</keyword>
<dbReference type="GO" id="GO:0016020">
    <property type="term" value="C:membrane"/>
    <property type="evidence" value="ECO:0007669"/>
    <property type="project" value="UniProtKB-SubCell"/>
</dbReference>
<evidence type="ECO:0000256" key="7">
    <source>
        <dbReference type="ARBA" id="ARBA00022989"/>
    </source>
</evidence>
<reference evidence="15 16" key="1">
    <citation type="journal article" date="2012" name="ISME J.">
        <title>Nitrification expanded: discovery, physiology and genomics of a nitrite-oxidizing bacterium from the phylum Chloroflexi.</title>
        <authorList>
            <person name="Sorokin D.Y."/>
            <person name="Lucker S."/>
            <person name="Vejmelkova D."/>
            <person name="Kostrikina N.A."/>
            <person name="Kleerebezem R."/>
            <person name="Rijpstra W.I."/>
            <person name="Damste J.S."/>
            <person name="Le Paslier D."/>
            <person name="Muyzer G."/>
            <person name="Wagner M."/>
            <person name="van Loosdrecht M.C."/>
            <person name="Daims H."/>
        </authorList>
    </citation>
    <scope>NUCLEOTIDE SEQUENCE [LARGE SCALE GENOMIC DNA]</scope>
    <source>
        <strain evidence="16">none</strain>
    </source>
</reference>
<keyword evidence="5 10" id="KW-0479">Metal-binding</keyword>
<feature type="transmembrane region" description="Helical" evidence="11">
    <location>
        <begin position="121"/>
        <end position="141"/>
    </location>
</feature>
<dbReference type="InterPro" id="IPR036909">
    <property type="entry name" value="Cyt_c-like_dom_sf"/>
</dbReference>
<dbReference type="Pfam" id="PF13442">
    <property type="entry name" value="Cytochrome_CBB3"/>
    <property type="match status" value="1"/>
</dbReference>
<dbReference type="InterPro" id="IPR036150">
    <property type="entry name" value="Cyt_b/b6_C_sf"/>
</dbReference>
<keyword evidence="3 10" id="KW-0349">Heme</keyword>
<dbReference type="Proteomes" id="UP000004221">
    <property type="component" value="Unassembled WGS sequence"/>
</dbReference>
<gene>
    <name evidence="15" type="primary">qcrB</name>
    <name evidence="15" type="ORF">NITHO_890007</name>
</gene>
<evidence type="ECO:0000256" key="11">
    <source>
        <dbReference type="SAM" id="Phobius"/>
    </source>
</evidence>
<dbReference type="SUPFAM" id="SSF81648">
    <property type="entry name" value="a domain/subunit of cytochrome bc1 complex (Ubiquinol-cytochrome c reductase)"/>
    <property type="match status" value="1"/>
</dbReference>
<dbReference type="InterPro" id="IPR027387">
    <property type="entry name" value="Cytb/b6-like_sf"/>
</dbReference>
<dbReference type="Gene3D" id="1.20.810.10">
    <property type="entry name" value="Cytochrome Bc1 Complex, Chain C"/>
    <property type="match status" value="1"/>
</dbReference>
<dbReference type="GO" id="GO:0022904">
    <property type="term" value="P:respiratory electron transport chain"/>
    <property type="evidence" value="ECO:0007669"/>
    <property type="project" value="InterPro"/>
</dbReference>
<feature type="transmembrane region" description="Helical" evidence="11">
    <location>
        <begin position="311"/>
        <end position="331"/>
    </location>
</feature>
<dbReference type="SUPFAM" id="SSF46626">
    <property type="entry name" value="Cytochrome c"/>
    <property type="match status" value="1"/>
</dbReference>
<evidence type="ECO:0000259" key="14">
    <source>
        <dbReference type="PROSITE" id="PS51007"/>
    </source>
</evidence>